<dbReference type="RefSeq" id="XP_015261129.1">
    <property type="nucleotide sequence ID" value="XM_015405643.1"/>
</dbReference>
<dbReference type="InterPro" id="IPR002347">
    <property type="entry name" value="SDR_fam"/>
</dbReference>
<evidence type="ECO:0000256" key="3">
    <source>
        <dbReference type="SAM" id="MobiDB-lite"/>
    </source>
</evidence>
<dbReference type="PRINTS" id="PR00081">
    <property type="entry name" value="GDHRDH"/>
</dbReference>
<dbReference type="PANTHER" id="PTHR24321">
    <property type="entry name" value="DEHYDROGENASES, SHORT CHAIN"/>
    <property type="match status" value="1"/>
</dbReference>
<proteinExistence type="inferred from homology"/>
<keyword evidence="2" id="KW-0560">Oxidoreductase</keyword>
<sequence>MTKALAIDESKYRVRVNSISPGNIWTPYWEKIANGYKNPEAVVQEAESYQLMGRFGTPEEVALGILFLAADATFCTGLNLLLTGGAEVGFGIKSPMGPDSSPIDLGNLKDSSRN</sequence>
<accession>A0ABM1JI42</accession>
<evidence type="ECO:0000256" key="1">
    <source>
        <dbReference type="ARBA" id="ARBA00006484"/>
    </source>
</evidence>
<organism evidence="4 5">
    <name type="scientific">Gekko japonicus</name>
    <name type="common">Schlegel's Japanese gecko</name>
    <dbReference type="NCBI Taxonomy" id="146911"/>
    <lineage>
        <taxon>Eukaryota</taxon>
        <taxon>Metazoa</taxon>
        <taxon>Chordata</taxon>
        <taxon>Craniata</taxon>
        <taxon>Vertebrata</taxon>
        <taxon>Euteleostomi</taxon>
        <taxon>Lepidosauria</taxon>
        <taxon>Squamata</taxon>
        <taxon>Bifurcata</taxon>
        <taxon>Gekkota</taxon>
        <taxon>Gekkonidae</taxon>
        <taxon>Gekkoninae</taxon>
        <taxon>Gekko</taxon>
    </lineage>
</organism>
<dbReference type="InterPro" id="IPR036291">
    <property type="entry name" value="NAD(P)-bd_dom_sf"/>
</dbReference>
<evidence type="ECO:0000313" key="5">
    <source>
        <dbReference type="RefSeq" id="XP_015261129.1"/>
    </source>
</evidence>
<feature type="region of interest" description="Disordered" evidence="3">
    <location>
        <begin position="93"/>
        <end position="114"/>
    </location>
</feature>
<evidence type="ECO:0000313" key="4">
    <source>
        <dbReference type="Proteomes" id="UP000694871"/>
    </source>
</evidence>
<keyword evidence="4" id="KW-1185">Reference proteome</keyword>
<gene>
    <name evidence="5" type="primary">LOC107105645</name>
</gene>
<dbReference type="PANTHER" id="PTHR24321:SF8">
    <property type="entry name" value="ESTRADIOL 17-BETA-DEHYDROGENASE 8-RELATED"/>
    <property type="match status" value="1"/>
</dbReference>
<name>A0ABM1JI42_GEKJA</name>
<dbReference type="Gene3D" id="3.40.50.720">
    <property type="entry name" value="NAD(P)-binding Rossmann-like Domain"/>
    <property type="match status" value="1"/>
</dbReference>
<dbReference type="Pfam" id="PF13561">
    <property type="entry name" value="adh_short_C2"/>
    <property type="match status" value="1"/>
</dbReference>
<comment type="similarity">
    <text evidence="1">Belongs to the short-chain dehydrogenases/reductases (SDR) family.</text>
</comment>
<dbReference type="SUPFAM" id="SSF51735">
    <property type="entry name" value="NAD(P)-binding Rossmann-fold domains"/>
    <property type="match status" value="1"/>
</dbReference>
<reference evidence="5" key="1">
    <citation type="submission" date="2025-08" db="UniProtKB">
        <authorList>
            <consortium name="RefSeq"/>
        </authorList>
    </citation>
    <scope>IDENTIFICATION</scope>
</reference>
<dbReference type="GeneID" id="107105645"/>
<evidence type="ECO:0000256" key="2">
    <source>
        <dbReference type="ARBA" id="ARBA00023002"/>
    </source>
</evidence>
<dbReference type="Proteomes" id="UP000694871">
    <property type="component" value="Unplaced"/>
</dbReference>
<protein>
    <submittedName>
        <fullName evidence="5">17-beta-hydroxysteroid dehydrogenase 14-like</fullName>
    </submittedName>
</protein>